<dbReference type="Pfam" id="PF07715">
    <property type="entry name" value="Plug"/>
    <property type="match status" value="1"/>
</dbReference>
<comment type="caution">
    <text evidence="15">The sequence shown here is derived from an EMBL/GenBank/DDBJ whole genome shotgun (WGS) entry which is preliminary data.</text>
</comment>
<dbReference type="Gene3D" id="2.170.130.10">
    <property type="entry name" value="TonB-dependent receptor, plug domain"/>
    <property type="match status" value="1"/>
</dbReference>
<evidence type="ECO:0000256" key="1">
    <source>
        <dbReference type="ARBA" id="ARBA00004571"/>
    </source>
</evidence>
<dbReference type="Gene3D" id="2.40.170.20">
    <property type="entry name" value="TonB-dependent receptor, beta-barrel domain"/>
    <property type="match status" value="1"/>
</dbReference>
<evidence type="ECO:0000259" key="13">
    <source>
        <dbReference type="Pfam" id="PF00593"/>
    </source>
</evidence>
<gene>
    <name evidence="15" type="ORF">ACG0Z6_11165</name>
</gene>
<evidence type="ECO:0000256" key="8">
    <source>
        <dbReference type="ARBA" id="ARBA00023170"/>
    </source>
</evidence>
<evidence type="ECO:0000256" key="3">
    <source>
        <dbReference type="ARBA" id="ARBA00022448"/>
    </source>
</evidence>
<evidence type="ECO:0000256" key="5">
    <source>
        <dbReference type="ARBA" id="ARBA00022692"/>
    </source>
</evidence>
<keyword evidence="4 10" id="KW-1134">Transmembrane beta strand</keyword>
<proteinExistence type="inferred from homology"/>
<comment type="subcellular location">
    <subcellularLocation>
        <location evidence="1 10">Cell outer membrane</location>
        <topology evidence="1 10">Multi-pass membrane protein</topology>
    </subcellularLocation>
</comment>
<keyword evidence="9 10" id="KW-0998">Cell outer membrane</keyword>
<comment type="similarity">
    <text evidence="2 10 11">Belongs to the TonB-dependent receptor family.</text>
</comment>
<keyword evidence="8 15" id="KW-0675">Receptor</keyword>
<evidence type="ECO:0000259" key="14">
    <source>
        <dbReference type="Pfam" id="PF07715"/>
    </source>
</evidence>
<evidence type="ECO:0000313" key="16">
    <source>
        <dbReference type="Proteomes" id="UP001606099"/>
    </source>
</evidence>
<evidence type="ECO:0000256" key="2">
    <source>
        <dbReference type="ARBA" id="ARBA00009810"/>
    </source>
</evidence>
<evidence type="ECO:0000256" key="7">
    <source>
        <dbReference type="ARBA" id="ARBA00023136"/>
    </source>
</evidence>
<keyword evidence="12" id="KW-0732">Signal</keyword>
<feature type="domain" description="TonB-dependent receptor-like beta-barrel" evidence="13">
    <location>
        <begin position="358"/>
        <end position="894"/>
    </location>
</feature>
<accession>A0ABW7FWT6</accession>
<dbReference type="InterPro" id="IPR037066">
    <property type="entry name" value="Plug_dom_sf"/>
</dbReference>
<feature type="domain" description="TonB-dependent receptor plug" evidence="14">
    <location>
        <begin position="52"/>
        <end position="170"/>
    </location>
</feature>
<dbReference type="InterPro" id="IPR039426">
    <property type="entry name" value="TonB-dep_rcpt-like"/>
</dbReference>
<evidence type="ECO:0000313" key="15">
    <source>
        <dbReference type="EMBL" id="MFG6448794.1"/>
    </source>
</evidence>
<reference evidence="15 16" key="1">
    <citation type="submission" date="2024-08" db="EMBL/GenBank/DDBJ databases">
        <authorList>
            <person name="Lu H."/>
        </authorList>
    </citation>
    <scope>NUCLEOTIDE SEQUENCE [LARGE SCALE GENOMIC DNA]</scope>
    <source>
        <strain evidence="15 16">BYS180W</strain>
    </source>
</reference>
<dbReference type="InterPro" id="IPR036942">
    <property type="entry name" value="Beta-barrel_TonB_sf"/>
</dbReference>
<dbReference type="InterPro" id="IPR012910">
    <property type="entry name" value="Plug_dom"/>
</dbReference>
<evidence type="ECO:0000256" key="12">
    <source>
        <dbReference type="SAM" id="SignalP"/>
    </source>
</evidence>
<dbReference type="Proteomes" id="UP001606099">
    <property type="component" value="Unassembled WGS sequence"/>
</dbReference>
<feature type="signal peptide" evidence="12">
    <location>
        <begin position="1"/>
        <end position="26"/>
    </location>
</feature>
<dbReference type="PROSITE" id="PS52016">
    <property type="entry name" value="TONB_DEPENDENT_REC_3"/>
    <property type="match status" value="1"/>
</dbReference>
<keyword evidence="3 10" id="KW-0813">Transport</keyword>
<name>A0ABW7FWT6_9BURK</name>
<dbReference type="PANTHER" id="PTHR47234:SF2">
    <property type="entry name" value="TONB-DEPENDENT RECEPTOR"/>
    <property type="match status" value="1"/>
</dbReference>
<keyword evidence="6 11" id="KW-0798">TonB box</keyword>
<dbReference type="Pfam" id="PF00593">
    <property type="entry name" value="TonB_dep_Rec_b-barrel"/>
    <property type="match status" value="1"/>
</dbReference>
<evidence type="ECO:0000256" key="4">
    <source>
        <dbReference type="ARBA" id="ARBA00022452"/>
    </source>
</evidence>
<keyword evidence="7 10" id="KW-0472">Membrane</keyword>
<evidence type="ECO:0000256" key="11">
    <source>
        <dbReference type="RuleBase" id="RU003357"/>
    </source>
</evidence>
<keyword evidence="16" id="KW-1185">Reference proteome</keyword>
<protein>
    <submittedName>
        <fullName evidence="15">TonB-dependent receptor plug domain-containing protein</fullName>
    </submittedName>
</protein>
<keyword evidence="5 10" id="KW-0812">Transmembrane</keyword>
<feature type="chain" id="PRO_5047463823" evidence="12">
    <location>
        <begin position="27"/>
        <end position="922"/>
    </location>
</feature>
<organism evidence="15 16">
    <name type="scientific">Roseateles rivi</name>
    <dbReference type="NCBI Taxonomy" id="3299028"/>
    <lineage>
        <taxon>Bacteria</taxon>
        <taxon>Pseudomonadati</taxon>
        <taxon>Pseudomonadota</taxon>
        <taxon>Betaproteobacteria</taxon>
        <taxon>Burkholderiales</taxon>
        <taxon>Sphaerotilaceae</taxon>
        <taxon>Roseateles</taxon>
    </lineage>
</organism>
<dbReference type="PANTHER" id="PTHR47234">
    <property type="match status" value="1"/>
</dbReference>
<dbReference type="EMBL" id="JBIGHZ010000004">
    <property type="protein sequence ID" value="MFG6448794.1"/>
    <property type="molecule type" value="Genomic_DNA"/>
</dbReference>
<dbReference type="SUPFAM" id="SSF56935">
    <property type="entry name" value="Porins"/>
    <property type="match status" value="1"/>
</dbReference>
<dbReference type="RefSeq" id="WP_394461372.1">
    <property type="nucleotide sequence ID" value="NZ_JBIGHZ010000004.1"/>
</dbReference>
<evidence type="ECO:0000256" key="10">
    <source>
        <dbReference type="PROSITE-ProRule" id="PRU01360"/>
    </source>
</evidence>
<sequence>MRITSKQLQPSLCALAAALVCVSAHAQNQQTSEPQQLQRVEVTGSSIKRVNAETASPVQVIDRKEIEKSGANTLAQILNALSPAIAGGFGDNGNSSSFAAGASSTALRKLGTGATLVLLNGRRVANFAMANGAKDTFVNVDSFPADAIERIDILKEGASAVYGSDALAGVINVITRRNYEGVGVSANYTTSSRPKIREQATASIVAGYGNVDRDRFNVLTNLEYYQRKADTFDEVLPYYPDWHQKYVNPAIGLPSQNSTPGNFIVAGKPILNPDCPAASRNSDGLCVLNLNGINRITDPAKRLNVFSSARYVVNDSVEAFGEFSYSRVESGYVDLPFAYTYSATPFQWFDGYALKLQRVPRPLYGGKNSTEKPVGIQYRFMDPNIDWDSKAEADQYRVMAGARGQFKGWDYEAALGRTGADGSKGGRAAHRDGFTSALASGEYVIGGKNSDELLRRMFPSISLGGENSQTFVDGKISGEVYQLGGRPVLLAVGGDVRQESLKIKSSDNVMNAEMISRGSVWVEGERKLAGLFAEVEAQPIRNLTINTAARYDKVGGFAGKVSPKIGIKWAPIPQILVRSGYSEGFRAPNIPETLGKVGLTGFFNGTYDPQRCETAQKINDILKSGNATDKAWASAALGSGCSVSIPAMITANRNVKPELSNSITFGVVLEPSRNFSMSVDYWRIERTDEINYRSPSYVLGKEGQPAYDAMIARQEISEDDMVRINRANQVSPGANLSWKAGQLVTLLLGYENFGKTLNSGVDVEVSGRLKVENLGTIRTSLQTTYALQTKSWDIDRNAYRPNTVGLRGNPRMTSVFTLGWDRQDWSSTVRVTHSTRTELNFDEYDAANWSEANCARIKKATDVPCYTDESVFVNLGVAYTGIKNTSVSLNVGNLLGSENPIDLRGGYNVAPRTYRFAVSHKF</sequence>
<evidence type="ECO:0000256" key="6">
    <source>
        <dbReference type="ARBA" id="ARBA00023077"/>
    </source>
</evidence>
<evidence type="ECO:0000256" key="9">
    <source>
        <dbReference type="ARBA" id="ARBA00023237"/>
    </source>
</evidence>
<dbReference type="InterPro" id="IPR000531">
    <property type="entry name" value="Beta-barrel_TonB"/>
</dbReference>